<proteinExistence type="predicted"/>
<protein>
    <submittedName>
        <fullName evidence="1">Uncharacterized protein</fullName>
    </submittedName>
</protein>
<evidence type="ECO:0000313" key="1">
    <source>
        <dbReference type="EMBL" id="KAL2649903.1"/>
    </source>
</evidence>
<comment type="caution">
    <text evidence="1">The sequence shown here is derived from an EMBL/GenBank/DDBJ whole genome shotgun (WGS) entry which is preliminary data.</text>
</comment>
<dbReference type="Proteomes" id="UP001605036">
    <property type="component" value="Unassembled WGS sequence"/>
</dbReference>
<sequence>MKNRNGAGTNGARISSTGMVQLASHWCEQQRKTLTTEDSSSLDVDIDGTLSLVGIGGKGALNLKKATAAAEQRPLGGDHQVQFMLGKKVIVQPQASKACKYRATLRVQMDALVDWMSRQWPSSERFEVQEKKLMK</sequence>
<keyword evidence="2" id="KW-1185">Reference proteome</keyword>
<dbReference type="AlphaFoldDB" id="A0ABD1ZEP8"/>
<organism evidence="1 2">
    <name type="scientific">Riccia fluitans</name>
    <dbReference type="NCBI Taxonomy" id="41844"/>
    <lineage>
        <taxon>Eukaryota</taxon>
        <taxon>Viridiplantae</taxon>
        <taxon>Streptophyta</taxon>
        <taxon>Embryophyta</taxon>
        <taxon>Marchantiophyta</taxon>
        <taxon>Marchantiopsida</taxon>
        <taxon>Marchantiidae</taxon>
        <taxon>Marchantiales</taxon>
        <taxon>Ricciaceae</taxon>
        <taxon>Riccia</taxon>
    </lineage>
</organism>
<evidence type="ECO:0000313" key="2">
    <source>
        <dbReference type="Proteomes" id="UP001605036"/>
    </source>
</evidence>
<gene>
    <name evidence="1" type="ORF">R1flu_018031</name>
</gene>
<accession>A0ABD1ZEP8</accession>
<reference evidence="1 2" key="1">
    <citation type="submission" date="2024-09" db="EMBL/GenBank/DDBJ databases">
        <title>Chromosome-scale assembly of Riccia fluitans.</title>
        <authorList>
            <person name="Paukszto L."/>
            <person name="Sawicki J."/>
            <person name="Karawczyk K."/>
            <person name="Piernik-Szablinska J."/>
            <person name="Szczecinska M."/>
            <person name="Mazdziarz M."/>
        </authorList>
    </citation>
    <scope>NUCLEOTIDE SEQUENCE [LARGE SCALE GENOMIC DNA]</scope>
    <source>
        <strain evidence="1">Rf_01</strain>
        <tissue evidence="1">Aerial parts of the thallus</tissue>
    </source>
</reference>
<name>A0ABD1ZEP8_9MARC</name>
<dbReference type="EMBL" id="JBHFFA010000001">
    <property type="protein sequence ID" value="KAL2649903.1"/>
    <property type="molecule type" value="Genomic_DNA"/>
</dbReference>